<sequence length="910" mass="104550">MLQRRQQHQHHRRHRRRCRCTKSTSRNAKDDTSSMISLPMMSISMSKYMAEFLLTLLLTLSVSYSFDSSSPLFLQYFASASAVEAAFQFTSRRGSGRHRQQDRKESLDLGMSNDVWGNRRIWKTNKNVVSVSMHSRQPMLMHARGNDGRPTSASTSWKLTPLFAANGPSSSSTTTTTLQRRRHLLTKVLSQMSSTRLLHYLDTYHIRYAPTATRPELEQLVLSHVMTTKERTGSSSVRRGANNNLGNAVVADGNNNGIGGVVDAEVISDDNTDDDEERRSQQHKQFSVDEDENTGVKVRFNNEISSSLERGSRRQQQQPIRRRRLFPPPSGTAQSPTRSKEYYDDKSFEGQHVEQHGGRRNRVSQNRSWGRREARRKSAVEDQYGDDSHRPQPRRPQYSRDQDARGGGRRNYNLYATNDYYDQYVGGADVIALDSDFRLEDDEDPRNQMYDNGLQIFIMGFYEAGKTATRLVTDAVVDAVLDGASDATANLGKRWRYDDDMMEEEREERGWQDANILNYSPRAEGEGRRRRRRRSNIDDYYGNRVRSVETRQDEYAPIHRVERRVPPRRRAAYYDDHIEGRRGRIEEGGVSQYMLPSKTPIIGGNETDTERQSRRFPSDDGEDDDAIADSKRIYGLYADQAPRNRMEREEEKAKRELHHKRQWKDRLRRKFDDALGLHSPASTESYYDSWKNQMEGVDDGRKEVLRQQLNDEYLSSVGDDSSKTISGASSTSRNNRRARMRAKSNIVSTPPSSSRQLDNRSLPRSRLDEVPFWREGGTIASLLFDTRQLPSRPTRRSSRTLEQLLLSPFGRGHTVTSLFLYMSRSVLTAFGILCRWAGVRGTIPQPIVVMSVVAILVSSRRGQRMLSLALTVLAMRLVGEFIHGSLYGNEFWDDEYDIKAHNWNEDNNAR</sequence>
<protein>
    <submittedName>
        <fullName evidence="2">Uncharacterized protein</fullName>
    </submittedName>
</protein>
<feature type="region of interest" description="Disordered" evidence="1">
    <location>
        <begin position="713"/>
        <end position="762"/>
    </location>
</feature>
<feature type="region of interest" description="Disordered" evidence="1">
    <location>
        <begin position="270"/>
        <end position="411"/>
    </location>
</feature>
<comment type="caution">
    <text evidence="2">The sequence shown here is derived from an EMBL/GenBank/DDBJ whole genome shotgun (WGS) entry which is preliminary data.</text>
</comment>
<evidence type="ECO:0000313" key="2">
    <source>
        <dbReference type="EMBL" id="KAL3763495.1"/>
    </source>
</evidence>
<feature type="compositionally biased region" description="Basic residues" evidence="1">
    <location>
        <begin position="1"/>
        <end position="20"/>
    </location>
</feature>
<accession>A0ABD3MHC5</accession>
<feature type="compositionally biased region" description="Low complexity" evidence="1">
    <location>
        <begin position="723"/>
        <end position="733"/>
    </location>
</feature>
<dbReference type="EMBL" id="JALLBG020000121">
    <property type="protein sequence ID" value="KAL3763495.1"/>
    <property type="molecule type" value="Genomic_DNA"/>
</dbReference>
<evidence type="ECO:0000256" key="1">
    <source>
        <dbReference type="SAM" id="MobiDB-lite"/>
    </source>
</evidence>
<feature type="region of interest" description="Disordered" evidence="1">
    <location>
        <begin position="1"/>
        <end position="32"/>
    </location>
</feature>
<name>A0ABD3MHC5_9STRA</name>
<proteinExistence type="predicted"/>
<feature type="region of interest" description="Disordered" evidence="1">
    <location>
        <begin position="595"/>
        <end position="626"/>
    </location>
</feature>
<evidence type="ECO:0000313" key="3">
    <source>
        <dbReference type="Proteomes" id="UP001530293"/>
    </source>
</evidence>
<feature type="compositionally biased region" description="Basic and acidic residues" evidence="1">
    <location>
        <begin position="370"/>
        <end position="390"/>
    </location>
</feature>
<dbReference type="AlphaFoldDB" id="A0ABD3MHC5"/>
<feature type="compositionally biased region" description="Polar residues" evidence="1">
    <location>
        <begin position="746"/>
        <end position="756"/>
    </location>
</feature>
<dbReference type="Proteomes" id="UP001530293">
    <property type="component" value="Unassembled WGS sequence"/>
</dbReference>
<organism evidence="2 3">
    <name type="scientific">Discostella pseudostelligera</name>
    <dbReference type="NCBI Taxonomy" id="259834"/>
    <lineage>
        <taxon>Eukaryota</taxon>
        <taxon>Sar</taxon>
        <taxon>Stramenopiles</taxon>
        <taxon>Ochrophyta</taxon>
        <taxon>Bacillariophyta</taxon>
        <taxon>Coscinodiscophyceae</taxon>
        <taxon>Thalassiosirophycidae</taxon>
        <taxon>Stephanodiscales</taxon>
        <taxon>Stephanodiscaceae</taxon>
        <taxon>Discostella</taxon>
    </lineage>
</organism>
<keyword evidence="3" id="KW-1185">Reference proteome</keyword>
<reference evidence="2 3" key="1">
    <citation type="submission" date="2024-10" db="EMBL/GenBank/DDBJ databases">
        <title>Updated reference genomes for cyclostephanoid diatoms.</title>
        <authorList>
            <person name="Roberts W.R."/>
            <person name="Alverson A.J."/>
        </authorList>
    </citation>
    <scope>NUCLEOTIDE SEQUENCE [LARGE SCALE GENOMIC DNA]</scope>
    <source>
        <strain evidence="2 3">AJA232-27</strain>
    </source>
</reference>
<feature type="compositionally biased region" description="Basic and acidic residues" evidence="1">
    <location>
        <begin position="338"/>
        <end position="357"/>
    </location>
</feature>
<gene>
    <name evidence="2" type="ORF">ACHAWU_009179</name>
</gene>
<feature type="compositionally biased region" description="Basic and acidic residues" evidence="1">
    <location>
        <begin position="608"/>
        <end position="618"/>
    </location>
</feature>